<keyword evidence="7 8" id="KW-0472">Membrane</keyword>
<feature type="transmembrane region" description="Helical" evidence="8">
    <location>
        <begin position="229"/>
        <end position="253"/>
    </location>
</feature>
<dbReference type="InterPro" id="IPR050297">
    <property type="entry name" value="LipidA_mod_glycosyltrf_83"/>
</dbReference>
<keyword evidence="3" id="KW-0328">Glycosyltransferase</keyword>
<organism evidence="11 12">
    <name type="scientific">Candidatus Terrybacteria bacterium RIFCSPHIGHO2_01_FULL_48_17</name>
    <dbReference type="NCBI Taxonomy" id="1802362"/>
    <lineage>
        <taxon>Bacteria</taxon>
        <taxon>Candidatus Terryibacteriota</taxon>
    </lineage>
</organism>
<feature type="domain" description="Glycosyltransferase RgtA/B/C/D-like" evidence="10">
    <location>
        <begin position="106"/>
        <end position="214"/>
    </location>
</feature>
<name>A0A1G2PJ90_9BACT</name>
<comment type="subcellular location">
    <subcellularLocation>
        <location evidence="1">Cell membrane</location>
        <topology evidence="1">Multi-pass membrane protein</topology>
    </subcellularLocation>
</comment>
<dbReference type="EMBL" id="MHSS01000015">
    <property type="protein sequence ID" value="OHA47692.1"/>
    <property type="molecule type" value="Genomic_DNA"/>
</dbReference>
<evidence type="ECO:0000256" key="5">
    <source>
        <dbReference type="ARBA" id="ARBA00022692"/>
    </source>
</evidence>
<evidence type="ECO:0000256" key="7">
    <source>
        <dbReference type="ARBA" id="ARBA00023136"/>
    </source>
</evidence>
<feature type="transmembrane region" description="Helical" evidence="8">
    <location>
        <begin position="417"/>
        <end position="435"/>
    </location>
</feature>
<proteinExistence type="predicted"/>
<dbReference type="AlphaFoldDB" id="A0A1G2PJ90"/>
<evidence type="ECO:0000256" key="3">
    <source>
        <dbReference type="ARBA" id="ARBA00022676"/>
    </source>
</evidence>
<evidence type="ECO:0000256" key="4">
    <source>
        <dbReference type="ARBA" id="ARBA00022679"/>
    </source>
</evidence>
<feature type="signal peptide" evidence="9">
    <location>
        <begin position="1"/>
        <end position="17"/>
    </location>
</feature>
<evidence type="ECO:0000256" key="2">
    <source>
        <dbReference type="ARBA" id="ARBA00022475"/>
    </source>
</evidence>
<feature type="transmembrane region" description="Helical" evidence="8">
    <location>
        <begin position="456"/>
        <end position="481"/>
    </location>
</feature>
<keyword evidence="9" id="KW-0732">Signal</keyword>
<feature type="transmembrane region" description="Helical" evidence="8">
    <location>
        <begin position="206"/>
        <end position="222"/>
    </location>
</feature>
<dbReference type="GO" id="GO:0005886">
    <property type="term" value="C:plasma membrane"/>
    <property type="evidence" value="ECO:0007669"/>
    <property type="project" value="UniProtKB-SubCell"/>
</dbReference>
<dbReference type="Proteomes" id="UP000177629">
    <property type="component" value="Unassembled WGS sequence"/>
</dbReference>
<dbReference type="STRING" id="1802362.A2806_03320"/>
<dbReference type="GO" id="GO:0009103">
    <property type="term" value="P:lipopolysaccharide biosynthetic process"/>
    <property type="evidence" value="ECO:0007669"/>
    <property type="project" value="UniProtKB-ARBA"/>
</dbReference>
<dbReference type="PANTHER" id="PTHR33908">
    <property type="entry name" value="MANNOSYLTRANSFERASE YKCB-RELATED"/>
    <property type="match status" value="1"/>
</dbReference>
<keyword evidence="2" id="KW-1003">Cell membrane</keyword>
<keyword evidence="6 8" id="KW-1133">Transmembrane helix</keyword>
<protein>
    <recommendedName>
        <fullName evidence="10">Glycosyltransferase RgtA/B/C/D-like domain-containing protein</fullName>
    </recommendedName>
</protein>
<gene>
    <name evidence="11" type="ORF">A2806_03320</name>
</gene>
<evidence type="ECO:0000259" key="10">
    <source>
        <dbReference type="Pfam" id="PF13231"/>
    </source>
</evidence>
<evidence type="ECO:0000313" key="12">
    <source>
        <dbReference type="Proteomes" id="UP000177629"/>
    </source>
</evidence>
<reference evidence="11 12" key="1">
    <citation type="journal article" date="2016" name="Nat. Commun.">
        <title>Thousands of microbial genomes shed light on interconnected biogeochemical processes in an aquifer system.</title>
        <authorList>
            <person name="Anantharaman K."/>
            <person name="Brown C.T."/>
            <person name="Hug L.A."/>
            <person name="Sharon I."/>
            <person name="Castelle C.J."/>
            <person name="Probst A.J."/>
            <person name="Thomas B.C."/>
            <person name="Singh A."/>
            <person name="Wilkins M.J."/>
            <person name="Karaoz U."/>
            <person name="Brodie E.L."/>
            <person name="Williams K.H."/>
            <person name="Hubbard S.S."/>
            <person name="Banfield J.F."/>
        </authorList>
    </citation>
    <scope>NUCLEOTIDE SEQUENCE [LARGE SCALE GENOMIC DNA]</scope>
</reference>
<feature type="transmembrane region" description="Helical" evidence="8">
    <location>
        <begin position="158"/>
        <end position="176"/>
    </location>
</feature>
<comment type="caution">
    <text evidence="11">The sequence shown here is derived from an EMBL/GenBank/DDBJ whole genome shotgun (WGS) entry which is preliminary data.</text>
</comment>
<sequence length="610" mass="68308">MLLAAFLLTVMAVSAFSSSWGDTLTYDEDAHIGAAVSYITQKDMRLNPEHPPLVKDLAALPLLFIPNLIVPTNHPSWIDEVNGQWNFGKAFLFESGNDADLIVRLARIMPMVLMLLLGAVLFWVVREIGGTLSGLFALALFVFSPTILAHGRLVTTDVAAALGAFLATYLLLRYFAKPTWKRLFAAGIAFGIAEALKFSLILLIPYFAVLAFAWWLFSFISFKKDVAKSLCIFLGGTVLVGIIGYMGIVYPLYMWHVWDYPQSRQVADIRATLANNPNQTLTTIPEQMARNFLLRPLAQYAFGITMATQRVAGGNTTYFLREVSAEGRWYYFPIVFALKEPTAMFALVLLALMTGLYAFRMAISRSLSGSQGLRNAILEIVKWKRKHFVHIAFLLWILFYLAVSIKGNLNIGIRHLIPIYPFLFALTAIGLAVWLKRERHGKPGGFRTILENTRGLFASGAKGAVVAVFFGMLAVGTIRAWPYYLTHFNILGGGSENGYVYVVDSNLDWGQDLKRLANFVEENNIKKIAIDYFGLAPPEYYIKNAVIEHWWAERGRPSGWFAVSATFRQGQCARPGQKFQGLTRQYCFLNAYTPIAVIGHSIFVYNFSPQ</sequence>
<accession>A0A1G2PJ90</accession>
<feature type="transmembrane region" description="Helical" evidence="8">
    <location>
        <begin position="101"/>
        <end position="125"/>
    </location>
</feature>
<evidence type="ECO:0000256" key="1">
    <source>
        <dbReference type="ARBA" id="ARBA00004651"/>
    </source>
</evidence>
<keyword evidence="4" id="KW-0808">Transferase</keyword>
<evidence type="ECO:0000256" key="9">
    <source>
        <dbReference type="SAM" id="SignalP"/>
    </source>
</evidence>
<evidence type="ECO:0000256" key="8">
    <source>
        <dbReference type="SAM" id="Phobius"/>
    </source>
</evidence>
<dbReference type="GO" id="GO:0016763">
    <property type="term" value="F:pentosyltransferase activity"/>
    <property type="evidence" value="ECO:0007669"/>
    <property type="project" value="TreeGrafter"/>
</dbReference>
<dbReference type="Pfam" id="PF13231">
    <property type="entry name" value="PMT_2"/>
    <property type="match status" value="1"/>
</dbReference>
<feature type="transmembrane region" description="Helical" evidence="8">
    <location>
        <begin position="132"/>
        <end position="152"/>
    </location>
</feature>
<evidence type="ECO:0000313" key="11">
    <source>
        <dbReference type="EMBL" id="OHA47692.1"/>
    </source>
</evidence>
<dbReference type="PANTHER" id="PTHR33908:SF11">
    <property type="entry name" value="MEMBRANE PROTEIN"/>
    <property type="match status" value="1"/>
</dbReference>
<keyword evidence="5 8" id="KW-0812">Transmembrane</keyword>
<feature type="transmembrane region" description="Helical" evidence="8">
    <location>
        <begin position="388"/>
        <end position="405"/>
    </location>
</feature>
<evidence type="ECO:0000256" key="6">
    <source>
        <dbReference type="ARBA" id="ARBA00022989"/>
    </source>
</evidence>
<dbReference type="InterPro" id="IPR038731">
    <property type="entry name" value="RgtA/B/C-like"/>
</dbReference>
<feature type="chain" id="PRO_5009583901" description="Glycosyltransferase RgtA/B/C/D-like domain-containing protein" evidence="9">
    <location>
        <begin position="18"/>
        <end position="610"/>
    </location>
</feature>